<sequence length="154" mass="16872">MPYAFAATRPVNPPGAEPILTEEQLWKGLEYKARNPAPFIPFISASKTTFEEGNKLVREVTLANPDHSKLTESIETHSPTIVYFEMKETGLRVTNTISYGPADELLLTYSFANGIPGVAADKPKPSAKELNATLDKALERSLSVIRGLVKEGKL</sequence>
<organism evidence="1 2">
    <name type="scientific">Mycena albidolilacea</name>
    <dbReference type="NCBI Taxonomy" id="1033008"/>
    <lineage>
        <taxon>Eukaryota</taxon>
        <taxon>Fungi</taxon>
        <taxon>Dikarya</taxon>
        <taxon>Basidiomycota</taxon>
        <taxon>Agaricomycotina</taxon>
        <taxon>Agaricomycetes</taxon>
        <taxon>Agaricomycetidae</taxon>
        <taxon>Agaricales</taxon>
        <taxon>Marasmiineae</taxon>
        <taxon>Mycenaceae</taxon>
        <taxon>Mycena</taxon>
    </lineage>
</organism>
<dbReference type="InterPro" id="IPR015075">
    <property type="entry name" value="AtaL"/>
</dbReference>
<dbReference type="Pfam" id="PF08982">
    <property type="entry name" value="AtaL"/>
    <property type="match status" value="1"/>
</dbReference>
<keyword evidence="2" id="KW-1185">Reference proteome</keyword>
<dbReference type="SUPFAM" id="SSF55961">
    <property type="entry name" value="Bet v1-like"/>
    <property type="match status" value="1"/>
</dbReference>
<evidence type="ECO:0000313" key="2">
    <source>
        <dbReference type="Proteomes" id="UP001218218"/>
    </source>
</evidence>
<name>A0AAD7EC12_9AGAR</name>
<gene>
    <name evidence="1" type="ORF">DFH08DRAFT_898696</name>
</gene>
<dbReference type="AlphaFoldDB" id="A0AAD7EC12"/>
<evidence type="ECO:0000313" key="1">
    <source>
        <dbReference type="EMBL" id="KAJ7310701.1"/>
    </source>
</evidence>
<comment type="caution">
    <text evidence="1">The sequence shown here is derived from an EMBL/GenBank/DDBJ whole genome shotgun (WGS) entry which is preliminary data.</text>
</comment>
<dbReference type="EMBL" id="JARIHO010000078">
    <property type="protein sequence ID" value="KAJ7310701.1"/>
    <property type="molecule type" value="Genomic_DNA"/>
</dbReference>
<dbReference type="Proteomes" id="UP001218218">
    <property type="component" value="Unassembled WGS sequence"/>
</dbReference>
<protein>
    <submittedName>
        <fullName evidence="1">DUF1857-domain-containing protein</fullName>
    </submittedName>
</protein>
<accession>A0AAD7EC12</accession>
<proteinExistence type="predicted"/>
<reference evidence="1" key="1">
    <citation type="submission" date="2023-03" db="EMBL/GenBank/DDBJ databases">
        <title>Massive genome expansion in bonnet fungi (Mycena s.s.) driven by repeated elements and novel gene families across ecological guilds.</title>
        <authorList>
            <consortium name="Lawrence Berkeley National Laboratory"/>
            <person name="Harder C.B."/>
            <person name="Miyauchi S."/>
            <person name="Viragh M."/>
            <person name="Kuo A."/>
            <person name="Thoen E."/>
            <person name="Andreopoulos B."/>
            <person name="Lu D."/>
            <person name="Skrede I."/>
            <person name="Drula E."/>
            <person name="Henrissat B."/>
            <person name="Morin E."/>
            <person name="Kohler A."/>
            <person name="Barry K."/>
            <person name="LaButti K."/>
            <person name="Morin E."/>
            <person name="Salamov A."/>
            <person name="Lipzen A."/>
            <person name="Mereny Z."/>
            <person name="Hegedus B."/>
            <person name="Baldrian P."/>
            <person name="Stursova M."/>
            <person name="Weitz H."/>
            <person name="Taylor A."/>
            <person name="Grigoriev I.V."/>
            <person name="Nagy L.G."/>
            <person name="Martin F."/>
            <person name="Kauserud H."/>
        </authorList>
    </citation>
    <scope>NUCLEOTIDE SEQUENCE</scope>
    <source>
        <strain evidence="1">CBHHK002</strain>
    </source>
</reference>
<dbReference type="InterPro" id="IPR023393">
    <property type="entry name" value="START-like_dom_sf"/>
</dbReference>
<dbReference type="Gene3D" id="3.30.530.20">
    <property type="match status" value="1"/>
</dbReference>